<keyword evidence="4" id="KW-1185">Reference proteome</keyword>
<dbReference type="PANTHER" id="PTHR10803">
    <property type="entry name" value="ARSENICAL PUMP-DRIVING ATPASE ARSENITE-TRANSLOCATING ATPASE"/>
    <property type="match status" value="1"/>
</dbReference>
<proteinExistence type="inferred from homology"/>
<name>A0A9Q0P0X9_SALPP</name>
<evidence type="ECO:0000256" key="1">
    <source>
        <dbReference type="ARBA" id="ARBA00011040"/>
    </source>
</evidence>
<evidence type="ECO:0000259" key="2">
    <source>
        <dbReference type="Pfam" id="PF02374"/>
    </source>
</evidence>
<dbReference type="PANTHER" id="PTHR10803:SF3">
    <property type="entry name" value="ATPASE GET3"/>
    <property type="match status" value="1"/>
</dbReference>
<comment type="caution">
    <text evidence="3">The sequence shown here is derived from an EMBL/GenBank/DDBJ whole genome shotgun (WGS) entry which is preliminary data.</text>
</comment>
<dbReference type="Gene3D" id="3.40.50.300">
    <property type="entry name" value="P-loop containing nucleotide triphosphate hydrolases"/>
    <property type="match status" value="1"/>
</dbReference>
<dbReference type="InterPro" id="IPR016300">
    <property type="entry name" value="ATPase_ArsA/GET3"/>
</dbReference>
<feature type="non-terminal residue" evidence="3">
    <location>
        <position position="1"/>
    </location>
</feature>
<dbReference type="InterPro" id="IPR025723">
    <property type="entry name" value="ArsA/GET3_ATPase-like"/>
</dbReference>
<dbReference type="EMBL" id="JAPFFK010000020">
    <property type="protein sequence ID" value="KAJ6679568.1"/>
    <property type="molecule type" value="Genomic_DNA"/>
</dbReference>
<dbReference type="InterPro" id="IPR027417">
    <property type="entry name" value="P-loop_NTPase"/>
</dbReference>
<dbReference type="GO" id="GO:0005524">
    <property type="term" value="F:ATP binding"/>
    <property type="evidence" value="ECO:0007669"/>
    <property type="project" value="InterPro"/>
</dbReference>
<protein>
    <submittedName>
        <fullName evidence="3">ARSENICAL PUMP-DRIVING ATPASE ARSENITE-TRANSLOCATING ATPASE</fullName>
    </submittedName>
</protein>
<comment type="similarity">
    <text evidence="1">Belongs to the arsA ATPase family.</text>
</comment>
<dbReference type="OrthoDB" id="1770at2759"/>
<dbReference type="GO" id="GO:0071816">
    <property type="term" value="P:tail-anchored membrane protein insertion into ER membrane"/>
    <property type="evidence" value="ECO:0007669"/>
    <property type="project" value="TreeGrafter"/>
</dbReference>
<evidence type="ECO:0000313" key="3">
    <source>
        <dbReference type="EMBL" id="KAJ6679568.1"/>
    </source>
</evidence>
<reference evidence="3" key="2">
    <citation type="journal article" date="2023" name="Int. J. Mol. Sci.">
        <title>De Novo Assembly and Annotation of 11 Diverse Shrub Willow (Salix) Genomes Reveals Novel Gene Organization in Sex-Linked Regions.</title>
        <authorList>
            <person name="Hyden B."/>
            <person name="Feng K."/>
            <person name="Yates T.B."/>
            <person name="Jawdy S."/>
            <person name="Cereghino C."/>
            <person name="Smart L.B."/>
            <person name="Muchero W."/>
        </authorList>
    </citation>
    <scope>NUCLEOTIDE SEQUENCE</scope>
    <source>
        <tissue evidence="3">Shoot tip</tissue>
    </source>
</reference>
<dbReference type="GO" id="GO:0016887">
    <property type="term" value="F:ATP hydrolysis activity"/>
    <property type="evidence" value="ECO:0007669"/>
    <property type="project" value="InterPro"/>
</dbReference>
<dbReference type="CDD" id="cd02035">
    <property type="entry name" value="ArsA"/>
    <property type="match status" value="1"/>
</dbReference>
<dbReference type="Pfam" id="PF02374">
    <property type="entry name" value="ArsA_ATPase"/>
    <property type="match status" value="1"/>
</dbReference>
<gene>
    <name evidence="3" type="ORF">OIU79_019341</name>
</gene>
<dbReference type="AlphaFoldDB" id="A0A9Q0P0X9"/>
<dbReference type="Proteomes" id="UP001151532">
    <property type="component" value="Chromosome 14"/>
</dbReference>
<dbReference type="SUPFAM" id="SSF52540">
    <property type="entry name" value="P-loop containing nucleoside triphosphate hydrolases"/>
    <property type="match status" value="1"/>
</dbReference>
<dbReference type="NCBIfam" id="TIGR00345">
    <property type="entry name" value="GET3_arsA_TRC40"/>
    <property type="match status" value="1"/>
</dbReference>
<accession>A0A9Q0P0X9</accession>
<feature type="domain" description="ArsA/GET3 Anion-transporting ATPase-like" evidence="2">
    <location>
        <begin position="21"/>
        <end position="177"/>
    </location>
</feature>
<evidence type="ECO:0000313" key="4">
    <source>
        <dbReference type="Proteomes" id="UP001151532"/>
    </source>
</evidence>
<dbReference type="GO" id="GO:0043529">
    <property type="term" value="C:GET complex"/>
    <property type="evidence" value="ECO:0007669"/>
    <property type="project" value="TreeGrafter"/>
</dbReference>
<sequence length="178" mass="19188">MSTADIPEETVRNILDQDTLKWVFVGGKGGVGKTTCSSILSILLAQVRSSVLIISTDPAHNLSDVFQQRFTKAPTLVNGFSNLYAMEVDPNVENDDIGGNDGMDSLFSELSNAIPGIDEAMSFAEMLKLVQTMGYSCIVFDTAPTGHTLRLLQLPSALEKGLQKLMSLKSKFGGLISQ</sequence>
<reference evidence="3" key="1">
    <citation type="submission" date="2022-11" db="EMBL/GenBank/DDBJ databases">
        <authorList>
            <person name="Hyden B.L."/>
            <person name="Feng K."/>
            <person name="Yates T."/>
            <person name="Jawdy S."/>
            <person name="Smart L.B."/>
            <person name="Muchero W."/>
        </authorList>
    </citation>
    <scope>NUCLEOTIDE SEQUENCE</scope>
    <source>
        <tissue evidence="3">Shoot tip</tissue>
    </source>
</reference>
<organism evidence="3 4">
    <name type="scientific">Salix purpurea</name>
    <name type="common">Purple osier willow</name>
    <dbReference type="NCBI Taxonomy" id="77065"/>
    <lineage>
        <taxon>Eukaryota</taxon>
        <taxon>Viridiplantae</taxon>
        <taxon>Streptophyta</taxon>
        <taxon>Embryophyta</taxon>
        <taxon>Tracheophyta</taxon>
        <taxon>Spermatophyta</taxon>
        <taxon>Magnoliopsida</taxon>
        <taxon>eudicotyledons</taxon>
        <taxon>Gunneridae</taxon>
        <taxon>Pentapetalae</taxon>
        <taxon>rosids</taxon>
        <taxon>fabids</taxon>
        <taxon>Malpighiales</taxon>
        <taxon>Salicaceae</taxon>
        <taxon>Saliceae</taxon>
        <taxon>Salix</taxon>
    </lineage>
</organism>